<organism evidence="2 3">
    <name type="scientific">Acanthopleuribacter pedis</name>
    <dbReference type="NCBI Taxonomy" id="442870"/>
    <lineage>
        <taxon>Bacteria</taxon>
        <taxon>Pseudomonadati</taxon>
        <taxon>Acidobacteriota</taxon>
        <taxon>Holophagae</taxon>
        <taxon>Acanthopleuribacterales</taxon>
        <taxon>Acanthopleuribacteraceae</taxon>
        <taxon>Acanthopleuribacter</taxon>
    </lineage>
</organism>
<accession>A0A8J7Q0T9</accession>
<dbReference type="InterPro" id="IPR010869">
    <property type="entry name" value="DUF1501"/>
</dbReference>
<protein>
    <submittedName>
        <fullName evidence="2">DUF1501 domain-containing protein</fullName>
    </submittedName>
</protein>
<proteinExistence type="predicted"/>
<reference evidence="2" key="1">
    <citation type="submission" date="2021-03" db="EMBL/GenBank/DDBJ databases">
        <authorList>
            <person name="Wang G."/>
        </authorList>
    </citation>
    <scope>NUCLEOTIDE SEQUENCE</scope>
    <source>
        <strain evidence="2">KCTC 12899</strain>
    </source>
</reference>
<sequence length="451" mass="48730">MQRRNFLKCLSGGGLGLAGLAMAGRLQTKTPPASRKNTVTPRGSAENLIMVFLQGGPSHVDTFDLKTGSWTPSDFGAGTFGNLFLPAGLFPNLSQQTDKFSLLRCLSHNEAVHARASYLTETAHTFNPVFSKEQPHIGSLIGYELAGSRRESDILPPFVAVNSLVQGPGMLPSTYAAFGYSAEIGVPGLEHPDGEALFRQRYESLMRTDGANRTAAASGHAINDYHNFYQLGEGMMYQADVEDAFTMSEAELARYGENNLGIGCGVAVKLLAKDRGTRVVNITSNGWDSHYDIYTGGQGQASIYDLCNPLDQALAAMFEDLAATPGKRGGSLLDETMVVVTGEFGRTPGALTRNAGRDHYPYAYAALVAGGGIVPNQAFGATDSEGWYVTDRFWSQNRDISIHDLIATIYSSMGIDWTKEITDTPSGRAFEYLPKVDGDAAYYKDIVEMFG</sequence>
<keyword evidence="1" id="KW-0732">Signal</keyword>
<comment type="caution">
    <text evidence="2">The sequence shown here is derived from an EMBL/GenBank/DDBJ whole genome shotgun (WGS) entry which is preliminary data.</text>
</comment>
<dbReference type="AlphaFoldDB" id="A0A8J7Q0T9"/>
<dbReference type="Proteomes" id="UP000664417">
    <property type="component" value="Unassembled WGS sequence"/>
</dbReference>
<dbReference type="PANTHER" id="PTHR43737:SF1">
    <property type="entry name" value="DUF1501 DOMAIN-CONTAINING PROTEIN"/>
    <property type="match status" value="1"/>
</dbReference>
<evidence type="ECO:0000313" key="3">
    <source>
        <dbReference type="Proteomes" id="UP000664417"/>
    </source>
</evidence>
<name>A0A8J7Q0T9_9BACT</name>
<evidence type="ECO:0000313" key="2">
    <source>
        <dbReference type="EMBL" id="MBO1317145.1"/>
    </source>
</evidence>
<dbReference type="InterPro" id="IPR017850">
    <property type="entry name" value="Alkaline_phosphatase_core_sf"/>
</dbReference>
<feature type="chain" id="PRO_5035238609" evidence="1">
    <location>
        <begin position="24"/>
        <end position="451"/>
    </location>
</feature>
<dbReference type="Pfam" id="PF07394">
    <property type="entry name" value="DUF1501"/>
    <property type="match status" value="1"/>
</dbReference>
<evidence type="ECO:0000256" key="1">
    <source>
        <dbReference type="SAM" id="SignalP"/>
    </source>
</evidence>
<gene>
    <name evidence="2" type="ORF">J3U88_01650</name>
</gene>
<feature type="signal peptide" evidence="1">
    <location>
        <begin position="1"/>
        <end position="23"/>
    </location>
</feature>
<dbReference type="RefSeq" id="WP_207856378.1">
    <property type="nucleotide sequence ID" value="NZ_JAFREP010000001.1"/>
</dbReference>
<dbReference type="PANTHER" id="PTHR43737">
    <property type="entry name" value="BLL7424 PROTEIN"/>
    <property type="match status" value="1"/>
</dbReference>
<dbReference type="EMBL" id="JAFREP010000001">
    <property type="protein sequence ID" value="MBO1317145.1"/>
    <property type="molecule type" value="Genomic_DNA"/>
</dbReference>
<keyword evidence="3" id="KW-1185">Reference proteome</keyword>
<dbReference type="SUPFAM" id="SSF53649">
    <property type="entry name" value="Alkaline phosphatase-like"/>
    <property type="match status" value="1"/>
</dbReference>